<dbReference type="AlphaFoldDB" id="A0A444VHZ3"/>
<dbReference type="SUPFAM" id="SSF82171">
    <property type="entry name" value="DPP6 N-terminal domain-like"/>
    <property type="match status" value="1"/>
</dbReference>
<dbReference type="InterPro" id="IPR051781">
    <property type="entry name" value="Metallo-dep_Hydrolase"/>
</dbReference>
<keyword evidence="4" id="KW-1185">Reference proteome</keyword>
<sequence>MMDKYMKKMHILILVLGVLNAHCAQLDPPNLTNDGLPLKAERFFTIHTDEGTCMDIDISPNGKQLAFTLLGNIFTMPTTGGKAVQLTTGLSWDRHPKWSPDGKKLAYLSDGTGTENIWVMDADGSHKRAISQEGLNAFVNGFRWSDIGNKIEANGHVHDLKGHKEPMARNNLHAVDSIVKHLELPYSKAILSPDGHWLAHINLKVWNQRKDGDNHLKLRELRTGEERCLVCPIDQWRENWEQFTFSKDSRTLWIGYGGKIHRIDIDTGEDTIIPFTADIQVEMGSSLYHTFSMDDKVPEVSYLESGHLSPDGKSYVFSALSQLYTMQLPHGKPKVLVEQSTGQFAPRYSPDGSKIAFVTYETDTIGNLWVVSADGGVPKKLTATPGYYQHPEWSPNGKWISVVKAHEPPTWKNALSNVGSLLLISSDGKTMKRVQDSVEIDDSGGFTPSGKELVLLTRPRKSKYKKLQKKHLETGKTTTLALLDRYAKEVSLSPDGRHVLYRIGNSIYLTDITLHRESTPILSHGPNMGQIITINPVQGGHTADWTKDGKGLYYISNSNILEVSLAAITLTLDGQDPSYRKSRNVVPTDTLAHITLPFKEQKGEGVLALTGAKIITMGPRGVIAKGTLVIEGKRIRDIGHAGQIPIPRGARIMDVTGRTIVPGLIDMHAHNLLPDLYFPKQWWSLKENLNFGVTTARDPSCTFNNLGYVQLIESGKLIGPRSFGAIAHASDQFRIDTQEDARFLARAEKAHGALFLKVHDEYSRRQRQYMAIAAKEEGLNITGHTASINLHGIYNLSMILDGYTGREHITGNGRLYNDVAELSKIAKIWHTPTLINSSGKFAEIQHRYRSHLNYPPIKSLDHVPDSTLKKASTNTNLMHKESRGMYYARNFANLIKKGVRITAGSHGDYPGIQLHWEIWLLQQGGLSPYEALSMATVHAAEGLGLQNDLGSLEKGKIADLLILEKDPMQDIKNTLTIQTTIKNGVVHKPEQGPMKKGRENQR</sequence>
<dbReference type="Pfam" id="PF01979">
    <property type="entry name" value="Amidohydro_1"/>
    <property type="match status" value="1"/>
</dbReference>
<dbReference type="Gene3D" id="2.120.10.30">
    <property type="entry name" value="TolB, C-terminal domain"/>
    <property type="match status" value="2"/>
</dbReference>
<proteinExistence type="predicted"/>
<evidence type="ECO:0000259" key="2">
    <source>
        <dbReference type="Pfam" id="PF01979"/>
    </source>
</evidence>
<dbReference type="GO" id="GO:0016810">
    <property type="term" value="F:hydrolase activity, acting on carbon-nitrogen (but not peptide) bonds"/>
    <property type="evidence" value="ECO:0007669"/>
    <property type="project" value="InterPro"/>
</dbReference>
<reference evidence="3 4" key="1">
    <citation type="submission" date="2014-04" db="EMBL/GenBank/DDBJ databases">
        <title>Whole genome of Muricauda olearia.</title>
        <authorList>
            <person name="Zhang X.-H."/>
            <person name="Tang K."/>
        </authorList>
    </citation>
    <scope>NUCLEOTIDE SEQUENCE [LARGE SCALE GENOMIC DNA]</scope>
    <source>
        <strain evidence="3 4">Th120</strain>
    </source>
</reference>
<dbReference type="Gene3D" id="2.30.40.10">
    <property type="entry name" value="Urease, subunit C, domain 1"/>
    <property type="match status" value="1"/>
</dbReference>
<evidence type="ECO:0000313" key="4">
    <source>
        <dbReference type="Proteomes" id="UP000290261"/>
    </source>
</evidence>
<keyword evidence="1" id="KW-0732">Signal</keyword>
<dbReference type="EMBL" id="JJMP01000010">
    <property type="protein sequence ID" value="RYC50385.1"/>
    <property type="molecule type" value="Genomic_DNA"/>
</dbReference>
<dbReference type="InterPro" id="IPR032466">
    <property type="entry name" value="Metal_Hydrolase"/>
</dbReference>
<dbReference type="InterPro" id="IPR011059">
    <property type="entry name" value="Metal-dep_hydrolase_composite"/>
</dbReference>
<dbReference type="PANTHER" id="PTHR43135:SF3">
    <property type="entry name" value="ALPHA-D-RIBOSE 1-METHYLPHOSPHONATE 5-TRIPHOSPHATE DIPHOSPHATASE"/>
    <property type="match status" value="1"/>
</dbReference>
<dbReference type="SUPFAM" id="SSF51556">
    <property type="entry name" value="Metallo-dependent hydrolases"/>
    <property type="match status" value="1"/>
</dbReference>
<feature type="signal peptide" evidence="1">
    <location>
        <begin position="1"/>
        <end position="23"/>
    </location>
</feature>
<accession>A0A444VHZ3</accession>
<comment type="caution">
    <text evidence="3">The sequence shown here is derived from an EMBL/GenBank/DDBJ whole genome shotgun (WGS) entry which is preliminary data.</text>
</comment>
<feature type="domain" description="Amidohydrolase-related" evidence="2">
    <location>
        <begin position="659"/>
        <end position="985"/>
    </location>
</feature>
<organism evidence="3 4">
    <name type="scientific">Flagellimonas olearia</name>
    <dbReference type="NCBI Taxonomy" id="552546"/>
    <lineage>
        <taxon>Bacteria</taxon>
        <taxon>Pseudomonadati</taxon>
        <taxon>Bacteroidota</taxon>
        <taxon>Flavobacteriia</taxon>
        <taxon>Flavobacteriales</taxon>
        <taxon>Flavobacteriaceae</taxon>
        <taxon>Flagellimonas</taxon>
    </lineage>
</organism>
<dbReference type="Proteomes" id="UP000290261">
    <property type="component" value="Unassembled WGS sequence"/>
</dbReference>
<evidence type="ECO:0000256" key="1">
    <source>
        <dbReference type="SAM" id="SignalP"/>
    </source>
</evidence>
<dbReference type="InterPro" id="IPR011044">
    <property type="entry name" value="Quino_amine_DH_bsu"/>
</dbReference>
<gene>
    <name evidence="3" type="ORF">DN53_05535</name>
</gene>
<feature type="chain" id="PRO_5019085911" description="Amidohydrolase-related domain-containing protein" evidence="1">
    <location>
        <begin position="24"/>
        <end position="1002"/>
    </location>
</feature>
<dbReference type="Gene3D" id="3.20.20.140">
    <property type="entry name" value="Metal-dependent hydrolases"/>
    <property type="match status" value="1"/>
</dbReference>
<protein>
    <recommendedName>
        <fullName evidence="2">Amidohydrolase-related domain-containing protein</fullName>
    </recommendedName>
</protein>
<evidence type="ECO:0000313" key="3">
    <source>
        <dbReference type="EMBL" id="RYC50385.1"/>
    </source>
</evidence>
<dbReference type="SUPFAM" id="SSF51338">
    <property type="entry name" value="Composite domain of metallo-dependent hydrolases"/>
    <property type="match status" value="1"/>
</dbReference>
<dbReference type="SUPFAM" id="SSF50969">
    <property type="entry name" value="YVTN repeat-like/Quinoprotein amine dehydrogenase"/>
    <property type="match status" value="1"/>
</dbReference>
<dbReference type="PANTHER" id="PTHR43135">
    <property type="entry name" value="ALPHA-D-RIBOSE 1-METHYLPHOSPHONATE 5-TRIPHOSPHATE DIPHOSPHATASE"/>
    <property type="match status" value="1"/>
</dbReference>
<dbReference type="InterPro" id="IPR006680">
    <property type="entry name" value="Amidohydro-rel"/>
</dbReference>
<dbReference type="Pfam" id="PF07676">
    <property type="entry name" value="PD40"/>
    <property type="match status" value="3"/>
</dbReference>
<dbReference type="InterPro" id="IPR011659">
    <property type="entry name" value="WD40"/>
</dbReference>
<name>A0A444VHZ3_9FLAO</name>
<dbReference type="InterPro" id="IPR011042">
    <property type="entry name" value="6-blade_b-propeller_TolB-like"/>
</dbReference>